<comment type="caution">
    <text evidence="2">The sequence shown here is derived from an EMBL/GenBank/DDBJ whole genome shotgun (WGS) entry which is preliminary data.</text>
</comment>
<name>A0ABV9CSV4_9ACTN</name>
<accession>A0ABV9CSV4</accession>
<dbReference type="RefSeq" id="WP_380849828.1">
    <property type="nucleotide sequence ID" value="NZ_JBHSFP010000039.1"/>
</dbReference>
<evidence type="ECO:0000313" key="3">
    <source>
        <dbReference type="Proteomes" id="UP001596004"/>
    </source>
</evidence>
<feature type="region of interest" description="Disordered" evidence="1">
    <location>
        <begin position="21"/>
        <end position="52"/>
    </location>
</feature>
<dbReference type="Proteomes" id="UP001596004">
    <property type="component" value="Unassembled WGS sequence"/>
</dbReference>
<protein>
    <submittedName>
        <fullName evidence="2">Uncharacterized protein</fullName>
    </submittedName>
</protein>
<keyword evidence="3" id="KW-1185">Reference proteome</keyword>
<reference evidence="3" key="1">
    <citation type="journal article" date="2019" name="Int. J. Syst. Evol. Microbiol.">
        <title>The Global Catalogue of Microorganisms (GCM) 10K type strain sequencing project: providing services to taxonomists for standard genome sequencing and annotation.</title>
        <authorList>
            <consortium name="The Broad Institute Genomics Platform"/>
            <consortium name="The Broad Institute Genome Sequencing Center for Infectious Disease"/>
            <person name="Wu L."/>
            <person name="Ma J."/>
        </authorList>
    </citation>
    <scope>NUCLEOTIDE SEQUENCE [LARGE SCALE GENOMIC DNA]</scope>
    <source>
        <strain evidence="3">CGMCC 4.7132</strain>
    </source>
</reference>
<sequence>MMILYGFRPPLLRLGAHPQSCAPWNDQPEAVQQDEAAEQDGLAGRLTRPRAA</sequence>
<evidence type="ECO:0000256" key="1">
    <source>
        <dbReference type="SAM" id="MobiDB-lite"/>
    </source>
</evidence>
<gene>
    <name evidence="2" type="ORF">ACFO60_35350</name>
</gene>
<dbReference type="EMBL" id="JBHSFP010000039">
    <property type="protein sequence ID" value="MFC4536073.1"/>
    <property type="molecule type" value="Genomic_DNA"/>
</dbReference>
<proteinExistence type="predicted"/>
<evidence type="ECO:0000313" key="2">
    <source>
        <dbReference type="EMBL" id="MFC4536073.1"/>
    </source>
</evidence>
<organism evidence="2 3">
    <name type="scientific">Sphaerisporangium dianthi</name>
    <dbReference type="NCBI Taxonomy" id="1436120"/>
    <lineage>
        <taxon>Bacteria</taxon>
        <taxon>Bacillati</taxon>
        <taxon>Actinomycetota</taxon>
        <taxon>Actinomycetes</taxon>
        <taxon>Streptosporangiales</taxon>
        <taxon>Streptosporangiaceae</taxon>
        <taxon>Sphaerisporangium</taxon>
    </lineage>
</organism>